<sequence>MDDDLDILNQANYRGARLLAKGMEGSVYLLHDGTVGKVPHSSGPSAAQDDGFGTALATRSFPFAVPAPLGTTDLSDGRTMRIERLLPGRPLDDFYDPTLGALNSHVVTAVGDVLAGLRELQFEVPARTILDGERYDATVDTWADTLVSLGHRRFAKFGKQLRARDPDVRRTVSDLLTFLASRRDIEPRVIHGDICGANVLVDDDCHVTAVIDWGFFSVLAEPELDAAIASAVLDMYGPHAADIEGELTDALVERFDLNRDALVAYKGVYALMTSNVYSPDGTDGHFAWCSAILARPDVQAAAATFAERAEIRVEAL</sequence>
<evidence type="ECO:0000313" key="2">
    <source>
        <dbReference type="EMBL" id="RZU63205.1"/>
    </source>
</evidence>
<dbReference type="InterPro" id="IPR051678">
    <property type="entry name" value="AGP_Transferase"/>
</dbReference>
<dbReference type="Proteomes" id="UP000292685">
    <property type="component" value="Unassembled WGS sequence"/>
</dbReference>
<dbReference type="InterPro" id="IPR011009">
    <property type="entry name" value="Kinase-like_dom_sf"/>
</dbReference>
<keyword evidence="2" id="KW-0808">Transferase</keyword>
<feature type="domain" description="Aminoglycoside phosphotransferase" evidence="1">
    <location>
        <begin position="17"/>
        <end position="230"/>
    </location>
</feature>
<dbReference type="OrthoDB" id="3806873at2"/>
<name>A0A4Q8AHE7_9MICC</name>
<dbReference type="RefSeq" id="WP_130451640.1">
    <property type="nucleotide sequence ID" value="NZ_SHLA01000001.1"/>
</dbReference>
<gene>
    <name evidence="2" type="ORF">EV380_2817</name>
</gene>
<dbReference type="GO" id="GO:0004672">
    <property type="term" value="F:protein kinase activity"/>
    <property type="evidence" value="ECO:0007669"/>
    <property type="project" value="InterPro"/>
</dbReference>
<organism evidence="2 3">
    <name type="scientific">Zhihengliuella halotolerans</name>
    <dbReference type="NCBI Taxonomy" id="370736"/>
    <lineage>
        <taxon>Bacteria</taxon>
        <taxon>Bacillati</taxon>
        <taxon>Actinomycetota</taxon>
        <taxon>Actinomycetes</taxon>
        <taxon>Micrococcales</taxon>
        <taxon>Micrococcaceae</taxon>
        <taxon>Zhihengliuella</taxon>
    </lineage>
</organism>
<reference evidence="2 3" key="1">
    <citation type="submission" date="2019-02" db="EMBL/GenBank/DDBJ databases">
        <title>Sequencing the genomes of 1000 actinobacteria strains.</title>
        <authorList>
            <person name="Klenk H.-P."/>
        </authorList>
    </citation>
    <scope>NUCLEOTIDE SEQUENCE [LARGE SCALE GENOMIC DNA]</scope>
    <source>
        <strain evidence="2 3">DSM 17364</strain>
    </source>
</reference>
<dbReference type="SUPFAM" id="SSF56112">
    <property type="entry name" value="Protein kinase-like (PK-like)"/>
    <property type="match status" value="1"/>
</dbReference>
<protein>
    <submittedName>
        <fullName evidence="2">Phosphotransferase family enzyme</fullName>
    </submittedName>
</protein>
<dbReference type="PROSITE" id="PS00109">
    <property type="entry name" value="PROTEIN_KINASE_TYR"/>
    <property type="match status" value="1"/>
</dbReference>
<proteinExistence type="predicted"/>
<comment type="caution">
    <text evidence="2">The sequence shown here is derived from an EMBL/GenBank/DDBJ whole genome shotgun (WGS) entry which is preliminary data.</text>
</comment>
<accession>A0A4Q8AHE7</accession>
<keyword evidence="3" id="KW-1185">Reference proteome</keyword>
<dbReference type="EMBL" id="SHLA01000001">
    <property type="protein sequence ID" value="RZU63205.1"/>
    <property type="molecule type" value="Genomic_DNA"/>
</dbReference>
<dbReference type="InterPro" id="IPR002575">
    <property type="entry name" value="Aminoglycoside_PTrfase"/>
</dbReference>
<dbReference type="PANTHER" id="PTHR21310">
    <property type="entry name" value="AMINOGLYCOSIDE PHOSPHOTRANSFERASE-RELATED-RELATED"/>
    <property type="match status" value="1"/>
</dbReference>
<evidence type="ECO:0000259" key="1">
    <source>
        <dbReference type="Pfam" id="PF01636"/>
    </source>
</evidence>
<dbReference type="AlphaFoldDB" id="A0A4Q8AHE7"/>
<dbReference type="Pfam" id="PF01636">
    <property type="entry name" value="APH"/>
    <property type="match status" value="1"/>
</dbReference>
<evidence type="ECO:0000313" key="3">
    <source>
        <dbReference type="Proteomes" id="UP000292685"/>
    </source>
</evidence>
<dbReference type="Gene3D" id="3.90.1200.10">
    <property type="match status" value="1"/>
</dbReference>
<dbReference type="InterPro" id="IPR008266">
    <property type="entry name" value="Tyr_kinase_AS"/>
</dbReference>